<gene>
    <name evidence="1" type="ORF">GIB67_029447</name>
</gene>
<comment type="caution">
    <text evidence="1">The sequence shown here is derived from an EMBL/GenBank/DDBJ whole genome shotgun (WGS) entry which is preliminary data.</text>
</comment>
<dbReference type="AlphaFoldDB" id="A0A7J7NXX9"/>
<accession>A0A7J7NXX9</accession>
<keyword evidence="2" id="KW-1185">Reference proteome</keyword>
<proteinExistence type="predicted"/>
<reference evidence="1 2" key="1">
    <citation type="journal article" date="2020" name="IScience">
        <title>Genome Sequencing of the Endangered Kingdonia uniflora (Circaeasteraceae, Ranunculales) Reveals Potential Mechanisms of Evolutionary Specialization.</title>
        <authorList>
            <person name="Sun Y."/>
            <person name="Deng T."/>
            <person name="Zhang A."/>
            <person name="Moore M.J."/>
            <person name="Landis J.B."/>
            <person name="Lin N."/>
            <person name="Zhang H."/>
            <person name="Zhang X."/>
            <person name="Huang J."/>
            <person name="Zhang X."/>
            <person name="Sun H."/>
            <person name="Wang H."/>
        </authorList>
    </citation>
    <scope>NUCLEOTIDE SEQUENCE [LARGE SCALE GENOMIC DNA]</scope>
    <source>
        <strain evidence="1">TB1705</strain>
        <tissue evidence="1">Leaf</tissue>
    </source>
</reference>
<dbReference type="Proteomes" id="UP000541444">
    <property type="component" value="Unassembled WGS sequence"/>
</dbReference>
<sequence length="68" mass="8244">MNFLLVFQSSIRDMWFGMNISPNKSNRKIHTKNQIQFLMIPLERKYMNQKQLKTQVFKSSLKLFKPNH</sequence>
<evidence type="ECO:0000313" key="2">
    <source>
        <dbReference type="Proteomes" id="UP000541444"/>
    </source>
</evidence>
<evidence type="ECO:0000313" key="1">
    <source>
        <dbReference type="EMBL" id="KAF6172029.1"/>
    </source>
</evidence>
<organism evidence="1 2">
    <name type="scientific">Kingdonia uniflora</name>
    <dbReference type="NCBI Taxonomy" id="39325"/>
    <lineage>
        <taxon>Eukaryota</taxon>
        <taxon>Viridiplantae</taxon>
        <taxon>Streptophyta</taxon>
        <taxon>Embryophyta</taxon>
        <taxon>Tracheophyta</taxon>
        <taxon>Spermatophyta</taxon>
        <taxon>Magnoliopsida</taxon>
        <taxon>Ranunculales</taxon>
        <taxon>Circaeasteraceae</taxon>
        <taxon>Kingdonia</taxon>
    </lineage>
</organism>
<name>A0A7J7NXX9_9MAGN</name>
<protein>
    <submittedName>
        <fullName evidence="1">Uncharacterized protein</fullName>
    </submittedName>
</protein>
<dbReference type="EMBL" id="JACGCM010000445">
    <property type="protein sequence ID" value="KAF6172029.1"/>
    <property type="molecule type" value="Genomic_DNA"/>
</dbReference>